<dbReference type="RefSeq" id="WP_380146803.1">
    <property type="nucleotide sequence ID" value="NZ_JBHUOR010000018.1"/>
</dbReference>
<dbReference type="Proteomes" id="UP001597568">
    <property type="component" value="Unassembled WGS sequence"/>
</dbReference>
<protein>
    <submittedName>
        <fullName evidence="3">Helix-turn-helix transcriptional regulator</fullName>
    </submittedName>
</protein>
<dbReference type="PANTHER" id="PTHR46558">
    <property type="entry name" value="TRACRIPTIONAL REGULATORY PROTEIN-RELATED-RELATED"/>
    <property type="match status" value="1"/>
</dbReference>
<proteinExistence type="predicted"/>
<keyword evidence="1" id="KW-0238">DNA-binding</keyword>
<evidence type="ECO:0000256" key="1">
    <source>
        <dbReference type="ARBA" id="ARBA00023125"/>
    </source>
</evidence>
<dbReference type="PANTHER" id="PTHR46558:SF4">
    <property type="entry name" value="DNA-BIDING PHAGE PROTEIN"/>
    <property type="match status" value="1"/>
</dbReference>
<evidence type="ECO:0000259" key="2">
    <source>
        <dbReference type="PROSITE" id="PS50943"/>
    </source>
</evidence>
<evidence type="ECO:0000313" key="3">
    <source>
        <dbReference type="EMBL" id="MFD2867514.1"/>
    </source>
</evidence>
<dbReference type="EMBL" id="JBHUOR010000018">
    <property type="protein sequence ID" value="MFD2867514.1"/>
    <property type="molecule type" value="Genomic_DNA"/>
</dbReference>
<gene>
    <name evidence="3" type="ORF">ACFSY7_03220</name>
</gene>
<dbReference type="SUPFAM" id="SSF47413">
    <property type="entry name" value="lambda repressor-like DNA-binding domains"/>
    <property type="match status" value="1"/>
</dbReference>
<comment type="caution">
    <text evidence="3">The sequence shown here is derived from an EMBL/GenBank/DDBJ whole genome shotgun (WGS) entry which is preliminary data.</text>
</comment>
<name>A0ABW5XX01_9BACL</name>
<accession>A0ABW5XX01</accession>
<organism evidence="3 4">
    <name type="scientific">Kurthia populi</name>
    <dbReference type="NCBI Taxonomy" id="1562132"/>
    <lineage>
        <taxon>Bacteria</taxon>
        <taxon>Bacillati</taxon>
        <taxon>Bacillota</taxon>
        <taxon>Bacilli</taxon>
        <taxon>Bacillales</taxon>
        <taxon>Caryophanaceae</taxon>
        <taxon>Kurthia</taxon>
    </lineage>
</organism>
<keyword evidence="4" id="KW-1185">Reference proteome</keyword>
<dbReference type="InterPro" id="IPR010982">
    <property type="entry name" value="Lambda_DNA-bd_dom_sf"/>
</dbReference>
<feature type="domain" description="HTH cro/C1-type" evidence="2">
    <location>
        <begin position="14"/>
        <end position="68"/>
    </location>
</feature>
<reference evidence="4" key="1">
    <citation type="journal article" date="2019" name="Int. J. Syst. Evol. Microbiol.">
        <title>The Global Catalogue of Microorganisms (GCM) 10K type strain sequencing project: providing services to taxonomists for standard genome sequencing and annotation.</title>
        <authorList>
            <consortium name="The Broad Institute Genomics Platform"/>
            <consortium name="The Broad Institute Genome Sequencing Center for Infectious Disease"/>
            <person name="Wu L."/>
            <person name="Ma J."/>
        </authorList>
    </citation>
    <scope>NUCLEOTIDE SEQUENCE [LARGE SCALE GENOMIC DNA]</scope>
    <source>
        <strain evidence="4">KCTC 33522</strain>
    </source>
</reference>
<dbReference type="InterPro" id="IPR001387">
    <property type="entry name" value="Cro/C1-type_HTH"/>
</dbReference>
<dbReference type="Gene3D" id="1.10.260.40">
    <property type="entry name" value="lambda repressor-like DNA-binding domains"/>
    <property type="match status" value="1"/>
</dbReference>
<dbReference type="PROSITE" id="PS50943">
    <property type="entry name" value="HTH_CROC1"/>
    <property type="match status" value="1"/>
</dbReference>
<dbReference type="CDD" id="cd00093">
    <property type="entry name" value="HTH_XRE"/>
    <property type="match status" value="1"/>
</dbReference>
<dbReference type="SMART" id="SM00530">
    <property type="entry name" value="HTH_XRE"/>
    <property type="match status" value="1"/>
</dbReference>
<evidence type="ECO:0000313" key="4">
    <source>
        <dbReference type="Proteomes" id="UP001597568"/>
    </source>
</evidence>
<sequence length="76" mass="8532">MITLEPNKTKRTNLKVLRAKHNVTQKDLARKLGVSPSTLSMIESGENTPSLELAYKIASIFGKSIEDIFFNEIKII</sequence>
<dbReference type="Pfam" id="PF01381">
    <property type="entry name" value="HTH_3"/>
    <property type="match status" value="1"/>
</dbReference>